<evidence type="ECO:0000313" key="11">
    <source>
        <dbReference type="Proteomes" id="UP000052232"/>
    </source>
</evidence>
<reference evidence="10 11" key="1">
    <citation type="journal article" date="2015" name="G3 (Bethesda)">
        <title>Insights into Ongoing Evolution of the Hexachlorocyclohexane Catabolic Pathway from Comparative Genomics of Ten Sphingomonadaceae Strains.</title>
        <authorList>
            <person name="Pearce S.L."/>
            <person name="Oakeshott J.G."/>
            <person name="Pandey G."/>
        </authorList>
    </citation>
    <scope>NUCLEOTIDE SEQUENCE [LARGE SCALE GENOMIC DNA]</scope>
    <source>
        <strain evidence="10 11">LL01</strain>
    </source>
</reference>
<evidence type="ECO:0000256" key="9">
    <source>
        <dbReference type="SAM" id="Phobius"/>
    </source>
</evidence>
<keyword evidence="6" id="KW-0406">Ion transport</keyword>
<proteinExistence type="inferred from homology"/>
<name>A0A0J8AIP2_9SPHN</name>
<evidence type="ECO:0000313" key="10">
    <source>
        <dbReference type="EMBL" id="KMS54600.1"/>
    </source>
</evidence>
<dbReference type="STRING" id="1420583.V473_15515"/>
<dbReference type="RefSeq" id="WP_066606120.1">
    <property type="nucleotide sequence ID" value="NZ_KQ130435.1"/>
</dbReference>
<evidence type="ECO:0000256" key="2">
    <source>
        <dbReference type="ARBA" id="ARBA00022448"/>
    </source>
</evidence>
<evidence type="ECO:0000256" key="4">
    <source>
        <dbReference type="ARBA" id="ARBA00022692"/>
    </source>
</evidence>
<dbReference type="PANTHER" id="PTHR33281:SF19">
    <property type="entry name" value="VOLTAGE-DEPENDENT ANION CHANNEL-FORMING PROTEIN YNEE"/>
    <property type="match status" value="1"/>
</dbReference>
<evidence type="ECO:0000256" key="8">
    <source>
        <dbReference type="ARBA" id="ARBA00034708"/>
    </source>
</evidence>
<dbReference type="AlphaFoldDB" id="A0A0J8AIP2"/>
<keyword evidence="11" id="KW-1185">Reference proteome</keyword>
<sequence>MIVGRSPRIRQSFEKAWSALIALFFWDLAVTIFYYISPFRAPALPLTIFGTALALVLGFRVNSAYQRWWEGRILWGAMVNVSRSFARVVLAYLPDTAEGRAMATVLVKRHVAYVHALRRQLRREDPAPDMRRVLGDDPLPELDRRNPANGMLDGSDRQVMDAVRRGWIDTIQQSRIEALLVDMSNAQGGMERIKNTPLPAQYRAFPKYFTRLFCILLPVGLVETLGMATPIGSAAAGFMFLAVLQIGDDLVDPFGNDVHDLPLTSITTTIEADLNQAIGLPAPPPLEPVDGVLW</sequence>
<dbReference type="PATRIC" id="fig|1420583.3.peg.2900"/>
<dbReference type="GO" id="GO:0005886">
    <property type="term" value="C:plasma membrane"/>
    <property type="evidence" value="ECO:0007669"/>
    <property type="project" value="UniProtKB-SubCell"/>
</dbReference>
<keyword evidence="3" id="KW-1003">Cell membrane</keyword>
<dbReference type="PANTHER" id="PTHR33281">
    <property type="entry name" value="UPF0187 PROTEIN YNEE"/>
    <property type="match status" value="1"/>
</dbReference>
<keyword evidence="2" id="KW-0813">Transport</keyword>
<gene>
    <name evidence="10" type="ORF">V473_15515</name>
</gene>
<comment type="caution">
    <text evidence="10">The sequence shown here is derived from an EMBL/GenBank/DDBJ whole genome shotgun (WGS) entry which is preliminary data.</text>
</comment>
<organism evidence="10 11">
    <name type="scientific">Sphingobium cupriresistens LL01</name>
    <dbReference type="NCBI Taxonomy" id="1420583"/>
    <lineage>
        <taxon>Bacteria</taxon>
        <taxon>Pseudomonadati</taxon>
        <taxon>Pseudomonadota</taxon>
        <taxon>Alphaproteobacteria</taxon>
        <taxon>Sphingomonadales</taxon>
        <taxon>Sphingomonadaceae</taxon>
        <taxon>Sphingobium</taxon>
    </lineage>
</organism>
<dbReference type="Proteomes" id="UP000052232">
    <property type="component" value="Unassembled WGS sequence"/>
</dbReference>
<keyword evidence="5 9" id="KW-1133">Transmembrane helix</keyword>
<accession>A0A0J8AIP2</accession>
<dbReference type="GO" id="GO:0005254">
    <property type="term" value="F:chloride channel activity"/>
    <property type="evidence" value="ECO:0007669"/>
    <property type="project" value="InterPro"/>
</dbReference>
<evidence type="ECO:0000256" key="6">
    <source>
        <dbReference type="ARBA" id="ARBA00023065"/>
    </source>
</evidence>
<protein>
    <submittedName>
        <fullName evidence="10">Membrane protein</fullName>
    </submittedName>
</protein>
<evidence type="ECO:0000256" key="1">
    <source>
        <dbReference type="ARBA" id="ARBA00004651"/>
    </source>
</evidence>
<dbReference type="EMBL" id="JACT01000003">
    <property type="protein sequence ID" value="KMS54600.1"/>
    <property type="molecule type" value="Genomic_DNA"/>
</dbReference>
<evidence type="ECO:0000256" key="7">
    <source>
        <dbReference type="ARBA" id="ARBA00023136"/>
    </source>
</evidence>
<dbReference type="InterPro" id="IPR044669">
    <property type="entry name" value="YneE/VCCN1/2-like"/>
</dbReference>
<feature type="transmembrane region" description="Helical" evidence="9">
    <location>
        <begin position="16"/>
        <end position="36"/>
    </location>
</feature>
<evidence type="ECO:0000256" key="3">
    <source>
        <dbReference type="ARBA" id="ARBA00022475"/>
    </source>
</evidence>
<evidence type="ECO:0000256" key="5">
    <source>
        <dbReference type="ARBA" id="ARBA00022989"/>
    </source>
</evidence>
<keyword evidence="4 9" id="KW-0812">Transmembrane</keyword>
<feature type="transmembrane region" description="Helical" evidence="9">
    <location>
        <begin position="42"/>
        <end position="61"/>
    </location>
</feature>
<comment type="similarity">
    <text evidence="8">Belongs to the anion channel-forming bestrophin (TC 1.A.46) family.</text>
</comment>
<comment type="subcellular location">
    <subcellularLocation>
        <location evidence="1">Cell membrane</location>
        <topology evidence="1">Multi-pass membrane protein</topology>
    </subcellularLocation>
</comment>
<keyword evidence="7 9" id="KW-0472">Membrane</keyword>
<dbReference type="Pfam" id="PF25539">
    <property type="entry name" value="Bestrophin_2"/>
    <property type="match status" value="1"/>
</dbReference>